<gene>
    <name evidence="3" type="ORF">K9B37_13810</name>
</gene>
<feature type="chain" id="PRO_5047449133" evidence="2">
    <location>
        <begin position="24"/>
        <end position="132"/>
    </location>
</feature>
<reference evidence="3 4" key="1">
    <citation type="submission" date="2021-09" db="EMBL/GenBank/DDBJ databases">
        <title>The complete genome sequence of a new microorganism.</title>
        <authorList>
            <person name="Zi Z."/>
        </authorList>
    </citation>
    <scope>NUCLEOTIDE SEQUENCE [LARGE SCALE GENOMIC DNA]</scope>
    <source>
        <strain evidence="3 4">WGZ8</strain>
    </source>
</reference>
<feature type="compositionally biased region" description="Polar residues" evidence="1">
    <location>
        <begin position="73"/>
        <end position="83"/>
    </location>
</feature>
<organism evidence="3 4">
    <name type="scientific">Microvirga puerhi</name>
    <dbReference type="NCBI Taxonomy" id="2876078"/>
    <lineage>
        <taxon>Bacteria</taxon>
        <taxon>Pseudomonadati</taxon>
        <taxon>Pseudomonadota</taxon>
        <taxon>Alphaproteobacteria</taxon>
        <taxon>Hyphomicrobiales</taxon>
        <taxon>Methylobacteriaceae</taxon>
        <taxon>Microvirga</taxon>
    </lineage>
</organism>
<name>A0ABS7VP80_9HYPH</name>
<protein>
    <submittedName>
        <fullName evidence="3">Uncharacterized protein</fullName>
    </submittedName>
</protein>
<keyword evidence="4" id="KW-1185">Reference proteome</keyword>
<feature type="region of interest" description="Disordered" evidence="1">
    <location>
        <begin position="20"/>
        <end position="132"/>
    </location>
</feature>
<feature type="signal peptide" evidence="2">
    <location>
        <begin position="1"/>
        <end position="23"/>
    </location>
</feature>
<feature type="compositionally biased region" description="Low complexity" evidence="1">
    <location>
        <begin position="90"/>
        <end position="99"/>
    </location>
</feature>
<feature type="compositionally biased region" description="Polar residues" evidence="1">
    <location>
        <begin position="115"/>
        <end position="132"/>
    </location>
</feature>
<proteinExistence type="predicted"/>
<evidence type="ECO:0000256" key="1">
    <source>
        <dbReference type="SAM" id="MobiDB-lite"/>
    </source>
</evidence>
<dbReference type="Proteomes" id="UP000704176">
    <property type="component" value="Unassembled WGS sequence"/>
</dbReference>
<sequence length="132" mass="12949">MSSKIWPALILTVALASTTAAQAQQGLGSTGPGQTKPLPGSPPGLSTPAPTPDTGNAGKPQHPVSETSDPRATGSTGRSNSEVNPPGNPPGTFTPGGNNAAEIGASGRNPCFPEQNANPGGNTNPSGTPSRC</sequence>
<dbReference type="EMBL" id="JAIRBM010000009">
    <property type="protein sequence ID" value="MBZ6077353.1"/>
    <property type="molecule type" value="Genomic_DNA"/>
</dbReference>
<evidence type="ECO:0000256" key="2">
    <source>
        <dbReference type="SAM" id="SignalP"/>
    </source>
</evidence>
<keyword evidence="2" id="KW-0732">Signal</keyword>
<accession>A0ABS7VP80</accession>
<comment type="caution">
    <text evidence="3">The sequence shown here is derived from an EMBL/GenBank/DDBJ whole genome shotgun (WGS) entry which is preliminary data.</text>
</comment>
<evidence type="ECO:0000313" key="3">
    <source>
        <dbReference type="EMBL" id="MBZ6077353.1"/>
    </source>
</evidence>
<dbReference type="RefSeq" id="WP_224313712.1">
    <property type="nucleotide sequence ID" value="NZ_JAIRBM010000009.1"/>
</dbReference>
<evidence type="ECO:0000313" key="4">
    <source>
        <dbReference type="Proteomes" id="UP000704176"/>
    </source>
</evidence>